<keyword evidence="14" id="KW-1185">Reference proteome</keyword>
<proteinExistence type="inferred from homology"/>
<dbReference type="InterPro" id="IPR001478">
    <property type="entry name" value="PDZ"/>
</dbReference>
<dbReference type="CDD" id="cd10839">
    <property type="entry name" value="cpPDZ1_DegP-like"/>
    <property type="match status" value="1"/>
</dbReference>
<evidence type="ECO:0000256" key="7">
    <source>
        <dbReference type="ARBA" id="ARBA00022801"/>
    </source>
</evidence>
<dbReference type="OrthoDB" id="9758917at2"/>
<dbReference type="SUPFAM" id="SSF50494">
    <property type="entry name" value="Trypsin-like serine proteases"/>
    <property type="match status" value="1"/>
</dbReference>
<dbReference type="InterPro" id="IPR036034">
    <property type="entry name" value="PDZ_sf"/>
</dbReference>
<dbReference type="GO" id="GO:0042597">
    <property type="term" value="C:periplasmic space"/>
    <property type="evidence" value="ECO:0007669"/>
    <property type="project" value="UniProtKB-SubCell"/>
</dbReference>
<dbReference type="Pfam" id="PF17820">
    <property type="entry name" value="PDZ_6"/>
    <property type="match status" value="1"/>
</dbReference>
<keyword evidence="5" id="KW-0677">Repeat</keyword>
<evidence type="ECO:0000313" key="14">
    <source>
        <dbReference type="Proteomes" id="UP000194450"/>
    </source>
</evidence>
<dbReference type="Pfam" id="PF13365">
    <property type="entry name" value="Trypsin_2"/>
    <property type="match status" value="1"/>
</dbReference>
<feature type="signal peptide" evidence="11">
    <location>
        <begin position="1"/>
        <end position="23"/>
    </location>
</feature>
<evidence type="ECO:0000256" key="10">
    <source>
        <dbReference type="PIRSR" id="PIRSR611782-2"/>
    </source>
</evidence>
<evidence type="ECO:0000256" key="1">
    <source>
        <dbReference type="ARBA" id="ARBA00004418"/>
    </source>
</evidence>
<feature type="binding site" evidence="10">
    <location>
        <position position="137"/>
    </location>
    <ligand>
        <name>substrate</name>
    </ligand>
</feature>
<evidence type="ECO:0000256" key="11">
    <source>
        <dbReference type="SAM" id="SignalP"/>
    </source>
</evidence>
<dbReference type="InterPro" id="IPR009003">
    <property type="entry name" value="Peptidase_S1_PA"/>
</dbReference>
<name>A0A1Y6EDC9_9GAMM</name>
<dbReference type="SUPFAM" id="SSF50156">
    <property type="entry name" value="PDZ domain-like"/>
    <property type="match status" value="2"/>
</dbReference>
<evidence type="ECO:0000256" key="4">
    <source>
        <dbReference type="ARBA" id="ARBA00022729"/>
    </source>
</evidence>
<feature type="chain" id="PRO_5039582068" evidence="11">
    <location>
        <begin position="24"/>
        <end position="450"/>
    </location>
</feature>
<dbReference type="SMART" id="SM00228">
    <property type="entry name" value="PDZ"/>
    <property type="match status" value="2"/>
</dbReference>
<feature type="domain" description="PDZ" evidence="12">
    <location>
        <begin position="256"/>
        <end position="347"/>
    </location>
</feature>
<keyword evidence="8" id="KW-0720">Serine protease</keyword>
<evidence type="ECO:0000256" key="8">
    <source>
        <dbReference type="ARBA" id="ARBA00022825"/>
    </source>
</evidence>
<dbReference type="EMBL" id="FXWH01000001">
    <property type="protein sequence ID" value="SMQ60587.1"/>
    <property type="molecule type" value="Genomic_DNA"/>
</dbReference>
<reference evidence="14" key="1">
    <citation type="submission" date="2017-04" db="EMBL/GenBank/DDBJ databases">
        <authorList>
            <person name="Varghese N."/>
            <person name="Submissions S."/>
        </authorList>
    </citation>
    <scope>NUCLEOTIDE SEQUENCE [LARGE SCALE GENOMIC DNA]</scope>
</reference>
<gene>
    <name evidence="13" type="ORF">SAMN06297229_0438</name>
</gene>
<keyword evidence="6" id="KW-0574">Periplasm</keyword>
<evidence type="ECO:0000256" key="5">
    <source>
        <dbReference type="ARBA" id="ARBA00022737"/>
    </source>
</evidence>
<comment type="similarity">
    <text evidence="2">Belongs to the peptidase S1C family.</text>
</comment>
<feature type="binding site" evidence="10">
    <location>
        <begin position="267"/>
        <end position="271"/>
    </location>
    <ligand>
        <name>substrate</name>
    </ligand>
</feature>
<dbReference type="NCBIfam" id="TIGR02037">
    <property type="entry name" value="degP_htrA_DO"/>
    <property type="match status" value="1"/>
</dbReference>
<feature type="domain" description="PDZ" evidence="12">
    <location>
        <begin position="353"/>
        <end position="440"/>
    </location>
</feature>
<dbReference type="PROSITE" id="PS50106">
    <property type="entry name" value="PDZ"/>
    <property type="match status" value="2"/>
</dbReference>
<organism evidence="13 14">
    <name type="scientific">Pseudidiomarina planktonica</name>
    <dbReference type="NCBI Taxonomy" id="1323738"/>
    <lineage>
        <taxon>Bacteria</taxon>
        <taxon>Pseudomonadati</taxon>
        <taxon>Pseudomonadota</taxon>
        <taxon>Gammaproteobacteria</taxon>
        <taxon>Alteromonadales</taxon>
        <taxon>Idiomarinaceae</taxon>
        <taxon>Pseudidiomarina</taxon>
    </lineage>
</organism>
<dbReference type="Gene3D" id="2.40.10.120">
    <property type="match status" value="1"/>
</dbReference>
<dbReference type="Pfam" id="PF00595">
    <property type="entry name" value="PDZ"/>
    <property type="match status" value="1"/>
</dbReference>
<evidence type="ECO:0000256" key="3">
    <source>
        <dbReference type="ARBA" id="ARBA00022670"/>
    </source>
</evidence>
<evidence type="ECO:0000256" key="9">
    <source>
        <dbReference type="PIRSR" id="PIRSR611782-1"/>
    </source>
</evidence>
<feature type="active site" description="Charge relay system" evidence="9">
    <location>
        <position position="137"/>
    </location>
</feature>
<keyword evidence="3 13" id="KW-0645">Protease</keyword>
<dbReference type="PANTHER" id="PTHR22939:SF129">
    <property type="entry name" value="SERINE PROTEASE HTRA2, MITOCHONDRIAL"/>
    <property type="match status" value="1"/>
</dbReference>
<feature type="active site" description="Charge relay system" evidence="9">
    <location>
        <position position="212"/>
    </location>
</feature>
<comment type="subcellular location">
    <subcellularLocation>
        <location evidence="1">Periplasm</location>
    </subcellularLocation>
</comment>
<dbReference type="GO" id="GO:0006508">
    <property type="term" value="P:proteolysis"/>
    <property type="evidence" value="ECO:0007669"/>
    <property type="project" value="UniProtKB-KW"/>
</dbReference>
<dbReference type="PRINTS" id="PR00834">
    <property type="entry name" value="PROTEASES2C"/>
</dbReference>
<dbReference type="RefSeq" id="WP_086433617.1">
    <property type="nucleotide sequence ID" value="NZ_FXWH01000001.1"/>
</dbReference>
<dbReference type="InterPro" id="IPR041489">
    <property type="entry name" value="PDZ_6"/>
</dbReference>
<feature type="active site" description="Charge relay system" evidence="9">
    <location>
        <position position="107"/>
    </location>
</feature>
<dbReference type="GO" id="GO:0004252">
    <property type="term" value="F:serine-type endopeptidase activity"/>
    <property type="evidence" value="ECO:0007669"/>
    <property type="project" value="InterPro"/>
</dbReference>
<sequence>MKTFLVSAGLALAVTFTSVPVQAGLPFFGNDKEELPTLAPMLEEVTPAVVNISVKGNREVRQRVPEAFRFFFGPNSPQEQVRERPFRGLGSGVIIDKDNGYVVTNNHVIDDASEIQVTLKDGRQYDAKVIGTDARSDIALLQIQDGKNLTEIEVGRSGQLRVGDFVVAIGNPFGLGQTVTSGIVSALGRSGLGIEEVENFIQTDAAINSGNSGGALVTLDGKLIGINTAILGPGGGNIGIGFAIPADMMTNLVDQLLEFGEVRRGVLGVRGDNLTQDIANALDLEMTQGAFVAEVIADSAAEQAGLKSGDVIVGVNGESIRSFFELAARVGSIGAGKEVTLNIVRDGDEMDVSVVLDNEESATVAAELHPALEGVSLSVNSGGGVLITEVAENSPAARLGLRQNDIILGVNKTPTNSLSELRQALDNVGGVIALNLQRGNSQLYLVLRGR</sequence>
<evidence type="ECO:0000259" key="12">
    <source>
        <dbReference type="PROSITE" id="PS50106"/>
    </source>
</evidence>
<dbReference type="AlphaFoldDB" id="A0A1Y6EDC9"/>
<dbReference type="Proteomes" id="UP000194450">
    <property type="component" value="Unassembled WGS sequence"/>
</dbReference>
<evidence type="ECO:0000256" key="6">
    <source>
        <dbReference type="ARBA" id="ARBA00022764"/>
    </source>
</evidence>
<dbReference type="PANTHER" id="PTHR22939">
    <property type="entry name" value="SERINE PROTEASE FAMILY S1C HTRA-RELATED"/>
    <property type="match status" value="1"/>
</dbReference>
<evidence type="ECO:0000313" key="13">
    <source>
        <dbReference type="EMBL" id="SMQ60587.1"/>
    </source>
</evidence>
<feature type="binding site" evidence="10">
    <location>
        <position position="107"/>
    </location>
    <ligand>
        <name>substrate</name>
    </ligand>
</feature>
<protein>
    <submittedName>
        <fullName evidence="13">Serine protease DegQ</fullName>
    </submittedName>
</protein>
<dbReference type="Gene3D" id="2.30.42.10">
    <property type="match status" value="2"/>
</dbReference>
<evidence type="ECO:0000256" key="2">
    <source>
        <dbReference type="ARBA" id="ARBA00010541"/>
    </source>
</evidence>
<keyword evidence="7" id="KW-0378">Hydrolase</keyword>
<dbReference type="FunFam" id="2.40.10.120:FF:000001">
    <property type="entry name" value="Periplasmic serine endoprotease DegP-like"/>
    <property type="match status" value="1"/>
</dbReference>
<dbReference type="InterPro" id="IPR011782">
    <property type="entry name" value="Pept_S1C_Do"/>
</dbReference>
<keyword evidence="4 11" id="KW-0732">Signal</keyword>
<dbReference type="InterPro" id="IPR001940">
    <property type="entry name" value="Peptidase_S1C"/>
</dbReference>
<feature type="binding site" evidence="10">
    <location>
        <begin position="210"/>
        <end position="212"/>
    </location>
    <ligand>
        <name>substrate</name>
    </ligand>
</feature>
<accession>A0A1Y6EDC9</accession>